<gene>
    <name evidence="2" type="ORF">WRSd3_04162</name>
</gene>
<feature type="transmembrane region" description="Helical" evidence="1">
    <location>
        <begin position="29"/>
        <end position="49"/>
    </location>
</feature>
<keyword evidence="1" id="KW-0472">Membrane</keyword>
<sequence>MLLRKLRYRVILQYLKYTIFRKLIVPYEIFKILLLIAVAPSFLCTFRIAHRILGTKKPAHRRVRLRGNVTTLIMICRFLRT</sequence>
<keyword evidence="1" id="KW-0812">Transmembrane</keyword>
<organism evidence="2 3">
    <name type="scientific">Shigella dysenteriae WRSd3</name>
    <dbReference type="NCBI Taxonomy" id="1401327"/>
    <lineage>
        <taxon>Bacteria</taxon>
        <taxon>Pseudomonadati</taxon>
        <taxon>Pseudomonadota</taxon>
        <taxon>Gammaproteobacteria</taxon>
        <taxon>Enterobacterales</taxon>
        <taxon>Enterobacteriaceae</taxon>
        <taxon>Shigella</taxon>
    </lineage>
</organism>
<comment type="caution">
    <text evidence="2">The sequence shown here is derived from an EMBL/GenBank/DDBJ whole genome shotgun (WGS) entry which is preliminary data.</text>
</comment>
<name>A0A090NB51_SHIDY</name>
<keyword evidence="1" id="KW-1133">Transmembrane helix</keyword>
<protein>
    <submittedName>
        <fullName evidence="2">Uncharacterized protein</fullName>
    </submittedName>
</protein>
<dbReference type="AlphaFoldDB" id="A0A090NB51"/>
<evidence type="ECO:0000313" key="2">
    <source>
        <dbReference type="EMBL" id="ESU76910.1"/>
    </source>
</evidence>
<dbReference type="EMBL" id="AXUT01000467">
    <property type="protein sequence ID" value="ESU76910.1"/>
    <property type="molecule type" value="Genomic_DNA"/>
</dbReference>
<evidence type="ECO:0000313" key="3">
    <source>
        <dbReference type="Proteomes" id="UP000017944"/>
    </source>
</evidence>
<accession>A0A090NB51</accession>
<reference evidence="2 3" key="1">
    <citation type="submission" date="2013-10" db="EMBL/GenBank/DDBJ databases">
        <title>Draft genomes and the virulence plasmids of Sd1617 vaccine constructs: WRSd3 and WRSd5.</title>
        <authorList>
            <person name="Aksomboon Vongsawan A."/>
            <person name="Venkatesan M.M."/>
            <person name="Vaisvil B."/>
            <person name="Emel G."/>
            <person name="Kepatral V."/>
            <person name="Sethabutr O."/>
            <person name="Serichantalergs O."/>
            <person name="Mason C."/>
        </authorList>
    </citation>
    <scope>NUCLEOTIDE SEQUENCE [LARGE SCALE GENOMIC DNA]</scope>
    <source>
        <strain evidence="2 3">WRSd3</strain>
    </source>
</reference>
<evidence type="ECO:0000256" key="1">
    <source>
        <dbReference type="SAM" id="Phobius"/>
    </source>
</evidence>
<dbReference type="Proteomes" id="UP000017944">
    <property type="component" value="Unassembled WGS sequence"/>
</dbReference>
<proteinExistence type="predicted"/>